<proteinExistence type="predicted"/>
<evidence type="ECO:0000313" key="3">
    <source>
        <dbReference type="Proteomes" id="UP001497416"/>
    </source>
</evidence>
<comment type="caution">
    <text evidence="2">The sequence shown here is derived from an EMBL/GenBank/DDBJ whole genome shotgun (WGS) entry which is preliminary data.</text>
</comment>
<accession>A0ABM9NWX5</accession>
<keyword evidence="3" id="KW-1185">Reference proteome</keyword>
<dbReference type="InterPro" id="IPR018551">
    <property type="entry name" value="DUF2007"/>
</dbReference>
<sequence length="75" mass="8273">MSGYIKLFSGTSILVNRLAYILDETGIASIVKDNKESGRLAGFGTLGQSVDLLINESDYEKAKESLDFFHKEISK</sequence>
<dbReference type="Pfam" id="PF09413">
    <property type="entry name" value="DUF2007"/>
    <property type="match status" value="1"/>
</dbReference>
<name>A0ABM9NWX5_9FLAO</name>
<feature type="domain" description="DUF2007" evidence="1">
    <location>
        <begin position="7"/>
        <end position="64"/>
    </location>
</feature>
<protein>
    <submittedName>
        <fullName evidence="2">DUF2007 domain-containing protein</fullName>
    </submittedName>
</protein>
<dbReference type="Proteomes" id="UP001497416">
    <property type="component" value="Unassembled WGS sequence"/>
</dbReference>
<evidence type="ECO:0000259" key="1">
    <source>
        <dbReference type="Pfam" id="PF09413"/>
    </source>
</evidence>
<reference evidence="2 3" key="1">
    <citation type="submission" date="2024-05" db="EMBL/GenBank/DDBJ databases">
        <authorList>
            <person name="Duchaud E."/>
        </authorList>
    </citation>
    <scope>NUCLEOTIDE SEQUENCE [LARGE SCALE GENOMIC DNA]</scope>
    <source>
        <strain evidence="2">Ena-SAMPLE-TAB-13-05-2024-13:56:06:370-140302</strain>
    </source>
</reference>
<gene>
    <name evidence="2" type="ORF">T190607A01A_11230</name>
</gene>
<dbReference type="RefSeq" id="WP_348711112.1">
    <property type="nucleotide sequence ID" value="NZ_CAXIXW010000014.1"/>
</dbReference>
<dbReference type="EMBL" id="CAXIXY010000003">
    <property type="protein sequence ID" value="CAL2081644.1"/>
    <property type="molecule type" value="Genomic_DNA"/>
</dbReference>
<evidence type="ECO:0000313" key="2">
    <source>
        <dbReference type="EMBL" id="CAL2081644.1"/>
    </source>
</evidence>
<organism evidence="2 3">
    <name type="scientific">Tenacibaculum platacis</name>
    <dbReference type="NCBI Taxonomy" id="3137852"/>
    <lineage>
        <taxon>Bacteria</taxon>
        <taxon>Pseudomonadati</taxon>
        <taxon>Bacteroidota</taxon>
        <taxon>Flavobacteriia</taxon>
        <taxon>Flavobacteriales</taxon>
        <taxon>Flavobacteriaceae</taxon>
        <taxon>Tenacibaculum</taxon>
    </lineage>
</organism>